<keyword evidence="5" id="KW-1133">Transmembrane helix</keyword>
<dbReference type="GO" id="GO:0004497">
    <property type="term" value="F:monooxygenase activity"/>
    <property type="evidence" value="ECO:0007669"/>
    <property type="project" value="InterPro"/>
</dbReference>
<dbReference type="Pfam" id="PF00067">
    <property type="entry name" value="p450"/>
    <property type="match status" value="1"/>
</dbReference>
<evidence type="ECO:0008006" key="8">
    <source>
        <dbReference type="Google" id="ProtNLM"/>
    </source>
</evidence>
<dbReference type="GO" id="GO:0020037">
    <property type="term" value="F:heme binding"/>
    <property type="evidence" value="ECO:0007669"/>
    <property type="project" value="InterPro"/>
</dbReference>
<evidence type="ECO:0000256" key="4">
    <source>
        <dbReference type="ARBA" id="ARBA00023004"/>
    </source>
</evidence>
<protein>
    <recommendedName>
        <fullName evidence="8">Cytochrome P450</fullName>
    </recommendedName>
</protein>
<feature type="transmembrane region" description="Helical" evidence="5">
    <location>
        <begin position="84"/>
        <end position="106"/>
    </location>
</feature>
<dbReference type="PANTHER" id="PTHR46300">
    <property type="entry name" value="P450, PUTATIVE (EUROFUNG)-RELATED-RELATED"/>
    <property type="match status" value="1"/>
</dbReference>
<organism evidence="6 7">
    <name type="scientific">Fusarium oxysporum f. sp. narcissi</name>
    <dbReference type="NCBI Taxonomy" id="451672"/>
    <lineage>
        <taxon>Eukaryota</taxon>
        <taxon>Fungi</taxon>
        <taxon>Dikarya</taxon>
        <taxon>Ascomycota</taxon>
        <taxon>Pezizomycotina</taxon>
        <taxon>Sordariomycetes</taxon>
        <taxon>Hypocreomycetidae</taxon>
        <taxon>Hypocreales</taxon>
        <taxon>Nectriaceae</taxon>
        <taxon>Fusarium</taxon>
        <taxon>Fusarium oxysporum species complex</taxon>
    </lineage>
</organism>
<reference evidence="6 7" key="1">
    <citation type="submission" date="2016-12" db="EMBL/GenBank/DDBJ databases">
        <title>Draft genome sequence of Fusarium oxysporum causing rot on Narcissus.</title>
        <authorList>
            <person name="Armitage A.D."/>
            <person name="Taylor A."/>
            <person name="Clarkson J.P."/>
            <person name="Harrison R.J."/>
            <person name="Jackson A.C."/>
        </authorList>
    </citation>
    <scope>NUCLEOTIDE SEQUENCE [LARGE SCALE GENOMIC DNA]</scope>
    <source>
        <strain evidence="6 7">N139</strain>
    </source>
</reference>
<comment type="caution">
    <text evidence="6">The sequence shown here is derived from an EMBL/GenBank/DDBJ whole genome shotgun (WGS) entry which is preliminary data.</text>
</comment>
<gene>
    <name evidence="6" type="ORF">BFJ63_vAg17417</name>
</gene>
<keyword evidence="2" id="KW-0479">Metal-binding</keyword>
<evidence type="ECO:0000256" key="3">
    <source>
        <dbReference type="ARBA" id="ARBA00023002"/>
    </source>
</evidence>
<keyword evidence="5" id="KW-0812">Transmembrane</keyword>
<dbReference type="SUPFAM" id="SSF48264">
    <property type="entry name" value="Cytochrome P450"/>
    <property type="match status" value="1"/>
</dbReference>
<name>A0A4Q2V497_FUSOX</name>
<dbReference type="GO" id="GO:0016705">
    <property type="term" value="F:oxidoreductase activity, acting on paired donors, with incorporation or reduction of molecular oxygen"/>
    <property type="evidence" value="ECO:0007669"/>
    <property type="project" value="InterPro"/>
</dbReference>
<comment type="similarity">
    <text evidence="1">Belongs to the cytochrome P450 family.</text>
</comment>
<dbReference type="GO" id="GO:0005506">
    <property type="term" value="F:iron ion binding"/>
    <property type="evidence" value="ECO:0007669"/>
    <property type="project" value="InterPro"/>
</dbReference>
<evidence type="ECO:0000256" key="1">
    <source>
        <dbReference type="ARBA" id="ARBA00010617"/>
    </source>
</evidence>
<dbReference type="Gene3D" id="1.10.630.10">
    <property type="entry name" value="Cytochrome P450"/>
    <property type="match status" value="1"/>
</dbReference>
<dbReference type="AlphaFoldDB" id="A0A4Q2V497"/>
<sequence length="489" mass="55448">MALFDGFPAWAGQNLADVDRRYHWIGLGLVAWITLVLVVHLCQNAKYKYPNPIPGIPFFGNSFQMPSKGQGPYMTTLARKSGDMYVSGSLTAFLIFLSPICLRLVANIKNSRFTMRFGGTPWLFLNSRRAVTALLDKKAAIYSSRQNLPMANDVISGNKRLLLMPYGSEWRKQRKAMHQILNNTKSNIFQPFQDVESRALLYHYMDKPDRWWEANARFANSIIMSVTYGKRSSLGDPDLANLLNNAEQFVPYLMPGQALVDIFPGLLKLPIPLSWQPWRRWGDALHRSTKSAYKKLMDDLLERRRLGIQRPCFMTEFLDDNNDGEFSTEDCYFMAGTLIEAGSDTTRITLMEILAAAVLYPDWVERTQQQLDSVCGSKAERLPDFGDMPQLPLVKGIIKEGLRWKPAIAETGIPHSLIKDDMFDGYRIAAGTVVTYNHWAISHLDYKDPERFYPERFLDDDLDVPTKGHLGFGAGKPHSSPVVDCGSEN</sequence>
<keyword evidence="4" id="KW-0408">Iron</keyword>
<accession>A0A4Q2V497</accession>
<keyword evidence="5" id="KW-0472">Membrane</keyword>
<dbReference type="PANTHER" id="PTHR46300:SF12">
    <property type="entry name" value="P450, PUTATIVE (EUROFUNG)-RELATED"/>
    <property type="match status" value="1"/>
</dbReference>
<evidence type="ECO:0000313" key="6">
    <source>
        <dbReference type="EMBL" id="RYC79699.1"/>
    </source>
</evidence>
<dbReference type="Proteomes" id="UP000290540">
    <property type="component" value="Unassembled WGS sequence"/>
</dbReference>
<feature type="transmembrane region" description="Helical" evidence="5">
    <location>
        <begin position="22"/>
        <end position="42"/>
    </location>
</feature>
<keyword evidence="3" id="KW-0560">Oxidoreductase</keyword>
<dbReference type="InterPro" id="IPR002401">
    <property type="entry name" value="Cyt_P450_E_grp-I"/>
</dbReference>
<evidence type="ECO:0000256" key="5">
    <source>
        <dbReference type="SAM" id="Phobius"/>
    </source>
</evidence>
<evidence type="ECO:0000313" key="7">
    <source>
        <dbReference type="Proteomes" id="UP000290540"/>
    </source>
</evidence>
<dbReference type="InterPro" id="IPR001128">
    <property type="entry name" value="Cyt_P450"/>
</dbReference>
<dbReference type="PRINTS" id="PR00463">
    <property type="entry name" value="EP450I"/>
</dbReference>
<dbReference type="EMBL" id="MQTW01000541">
    <property type="protein sequence ID" value="RYC79699.1"/>
    <property type="molecule type" value="Genomic_DNA"/>
</dbReference>
<dbReference type="InterPro" id="IPR036396">
    <property type="entry name" value="Cyt_P450_sf"/>
</dbReference>
<dbReference type="InterPro" id="IPR050364">
    <property type="entry name" value="Cytochrome_P450_fung"/>
</dbReference>
<proteinExistence type="inferred from homology"/>
<evidence type="ECO:0000256" key="2">
    <source>
        <dbReference type="ARBA" id="ARBA00022723"/>
    </source>
</evidence>
<dbReference type="CDD" id="cd11065">
    <property type="entry name" value="CYP64-like"/>
    <property type="match status" value="1"/>
</dbReference>